<dbReference type="SMART" id="SM00382">
    <property type="entry name" value="AAA"/>
    <property type="match status" value="1"/>
</dbReference>
<protein>
    <submittedName>
        <fullName evidence="6">ABC transporter related protein</fullName>
    </submittedName>
</protein>
<dbReference type="STRING" id="573413.Spirs_1352"/>
<dbReference type="Gene3D" id="3.40.50.300">
    <property type="entry name" value="P-loop containing nucleotide triphosphate hydrolases"/>
    <property type="match status" value="1"/>
</dbReference>
<dbReference type="HOGENOM" id="CLU_000604_1_22_12"/>
<comment type="similarity">
    <text evidence="1">Belongs to the ABC transporter superfamily.</text>
</comment>
<dbReference type="eggNOG" id="COG1126">
    <property type="taxonomic scope" value="Bacteria"/>
</dbReference>
<dbReference type="PIRSF" id="PIRSF039085">
    <property type="entry name" value="ABC_ATPase_HisP"/>
    <property type="match status" value="1"/>
</dbReference>
<dbReference type="InterPro" id="IPR050086">
    <property type="entry name" value="MetN_ABC_transporter-like"/>
</dbReference>
<evidence type="ECO:0000313" key="6">
    <source>
        <dbReference type="EMBL" id="ADK80479.1"/>
    </source>
</evidence>
<evidence type="ECO:0000256" key="3">
    <source>
        <dbReference type="ARBA" id="ARBA00022741"/>
    </source>
</evidence>
<name>E1R457_SEDSS</name>
<dbReference type="CDD" id="cd03262">
    <property type="entry name" value="ABC_HisP_GlnQ"/>
    <property type="match status" value="1"/>
</dbReference>
<accession>E1R457</accession>
<dbReference type="PROSITE" id="PS00211">
    <property type="entry name" value="ABC_TRANSPORTER_1"/>
    <property type="match status" value="1"/>
</dbReference>
<dbReference type="PANTHER" id="PTHR43166">
    <property type="entry name" value="AMINO ACID IMPORT ATP-BINDING PROTEIN"/>
    <property type="match status" value="1"/>
</dbReference>
<dbReference type="InterPro" id="IPR017871">
    <property type="entry name" value="ABC_transporter-like_CS"/>
</dbReference>
<dbReference type="GO" id="GO:0005524">
    <property type="term" value="F:ATP binding"/>
    <property type="evidence" value="ECO:0007669"/>
    <property type="project" value="UniProtKB-KW"/>
</dbReference>
<keyword evidence="2" id="KW-0813">Transport</keyword>
<keyword evidence="4" id="KW-0067">ATP-binding</keyword>
<dbReference type="SUPFAM" id="SSF52540">
    <property type="entry name" value="P-loop containing nucleoside triphosphate hydrolases"/>
    <property type="match status" value="1"/>
</dbReference>
<dbReference type="GO" id="GO:0016887">
    <property type="term" value="F:ATP hydrolysis activity"/>
    <property type="evidence" value="ECO:0007669"/>
    <property type="project" value="InterPro"/>
</dbReference>
<dbReference type="InterPro" id="IPR030679">
    <property type="entry name" value="ABC_ATPase_HisP-typ"/>
</dbReference>
<evidence type="ECO:0000256" key="2">
    <source>
        <dbReference type="ARBA" id="ARBA00022448"/>
    </source>
</evidence>
<dbReference type="EMBL" id="CP002116">
    <property type="protein sequence ID" value="ADK80479.1"/>
    <property type="molecule type" value="Genomic_DNA"/>
</dbReference>
<keyword evidence="3" id="KW-0547">Nucleotide-binding</keyword>
<dbReference type="InterPro" id="IPR003439">
    <property type="entry name" value="ABC_transporter-like_ATP-bd"/>
</dbReference>
<dbReference type="Proteomes" id="UP000002318">
    <property type="component" value="Chromosome"/>
</dbReference>
<evidence type="ECO:0000313" key="7">
    <source>
        <dbReference type="Proteomes" id="UP000002318"/>
    </source>
</evidence>
<organism evidence="6 7">
    <name type="scientific">Sediminispirochaeta smaragdinae (strain DSM 11293 / JCM 15392 / SEBR 4228)</name>
    <name type="common">Spirochaeta smaragdinae</name>
    <dbReference type="NCBI Taxonomy" id="573413"/>
    <lineage>
        <taxon>Bacteria</taxon>
        <taxon>Pseudomonadati</taxon>
        <taxon>Spirochaetota</taxon>
        <taxon>Spirochaetia</taxon>
        <taxon>Spirochaetales</taxon>
        <taxon>Spirochaetaceae</taxon>
        <taxon>Sediminispirochaeta</taxon>
    </lineage>
</organism>
<dbReference type="KEGG" id="ssm:Spirs_1352"/>
<keyword evidence="7" id="KW-1185">Reference proteome</keyword>
<sequence length="248" mass="27825">MKKEELVRITDLSFKYGTTQVLSDLSLTVEEGDILVICGPSGSGKSTLLRCINQLEHSHHGSVKVLGMEISGGKKNRKNLTEVRKRCGMVFQHFDLFPHLTVLDNVAIGPIKVKHENEAEVKERAKKLLDLVGLSEKYDVYPSQLSGGQKQRVAIARSLAMNPELMLFDEPTSALDPEMIKDVLSVMKDLALQGMTMVIVTHEMGFAREVATKVCFLERGEILELTDKDQFFHNPTSDRAKEFLRKIL</sequence>
<evidence type="ECO:0000256" key="1">
    <source>
        <dbReference type="ARBA" id="ARBA00005417"/>
    </source>
</evidence>
<dbReference type="PROSITE" id="PS50893">
    <property type="entry name" value="ABC_TRANSPORTER_2"/>
    <property type="match status" value="1"/>
</dbReference>
<evidence type="ECO:0000256" key="4">
    <source>
        <dbReference type="ARBA" id="ARBA00022840"/>
    </source>
</evidence>
<reference evidence="6 7" key="1">
    <citation type="journal article" date="2010" name="Stand. Genomic Sci.">
        <title>Complete genome sequence of Spirochaeta smaragdinae type strain (SEBR 4228).</title>
        <authorList>
            <person name="Mavromatis K."/>
            <person name="Yasawong M."/>
            <person name="Chertkov O."/>
            <person name="Lapidus A."/>
            <person name="Lucas S."/>
            <person name="Nolan M."/>
            <person name="Del Rio T.G."/>
            <person name="Tice H."/>
            <person name="Cheng J.F."/>
            <person name="Pitluck S."/>
            <person name="Liolios K."/>
            <person name="Ivanova N."/>
            <person name="Tapia R."/>
            <person name="Han C."/>
            <person name="Bruce D."/>
            <person name="Goodwin L."/>
            <person name="Pati A."/>
            <person name="Chen A."/>
            <person name="Palaniappan K."/>
            <person name="Land M."/>
            <person name="Hauser L."/>
            <person name="Chang Y.J."/>
            <person name="Jeffries C.D."/>
            <person name="Detter J.C."/>
            <person name="Rohde M."/>
            <person name="Brambilla E."/>
            <person name="Spring S."/>
            <person name="Goker M."/>
            <person name="Sikorski J."/>
            <person name="Woyke T."/>
            <person name="Bristow J."/>
            <person name="Eisen J.A."/>
            <person name="Markowitz V."/>
            <person name="Hugenholtz P."/>
            <person name="Klenk H.P."/>
            <person name="Kyrpides N.C."/>
        </authorList>
    </citation>
    <scope>NUCLEOTIDE SEQUENCE [LARGE SCALE GENOMIC DNA]</scope>
    <source>
        <strain evidence="7">DSM 11293 / JCM 15392 / SEBR 4228</strain>
    </source>
</reference>
<dbReference type="PANTHER" id="PTHR43166:SF4">
    <property type="entry name" value="PHOSPHONATES IMPORT ATP-BINDING PROTEIN PHNC"/>
    <property type="match status" value="1"/>
</dbReference>
<evidence type="ECO:0000259" key="5">
    <source>
        <dbReference type="PROSITE" id="PS50893"/>
    </source>
</evidence>
<dbReference type="FunFam" id="3.40.50.300:FF:000020">
    <property type="entry name" value="Amino acid ABC transporter ATP-binding component"/>
    <property type="match status" value="1"/>
</dbReference>
<dbReference type="OrthoDB" id="9805538at2"/>
<gene>
    <name evidence="6" type="ordered locus">Spirs_1352</name>
</gene>
<proteinExistence type="inferred from homology"/>
<dbReference type="GO" id="GO:0015424">
    <property type="term" value="F:ABC-type amino acid transporter activity"/>
    <property type="evidence" value="ECO:0007669"/>
    <property type="project" value="InterPro"/>
</dbReference>
<dbReference type="InterPro" id="IPR003593">
    <property type="entry name" value="AAA+_ATPase"/>
</dbReference>
<dbReference type="AlphaFoldDB" id="E1R457"/>
<dbReference type="Pfam" id="PF00005">
    <property type="entry name" value="ABC_tran"/>
    <property type="match status" value="1"/>
</dbReference>
<feature type="domain" description="ABC transporter" evidence="5">
    <location>
        <begin position="7"/>
        <end position="244"/>
    </location>
</feature>
<dbReference type="RefSeq" id="WP_013253943.1">
    <property type="nucleotide sequence ID" value="NC_014364.1"/>
</dbReference>
<dbReference type="InterPro" id="IPR027417">
    <property type="entry name" value="P-loop_NTPase"/>
</dbReference>